<keyword evidence="5" id="KW-0732">Signal</keyword>
<keyword evidence="2 4" id="KW-0472">Membrane</keyword>
<dbReference type="InterPro" id="IPR036737">
    <property type="entry name" value="OmpA-like_sf"/>
</dbReference>
<dbReference type="GO" id="GO:0009279">
    <property type="term" value="C:cell outer membrane"/>
    <property type="evidence" value="ECO:0007669"/>
    <property type="project" value="UniProtKB-SubCell"/>
</dbReference>
<dbReference type="AlphaFoldDB" id="A0A7Y9IYM6"/>
<evidence type="ECO:0000256" key="3">
    <source>
        <dbReference type="ARBA" id="ARBA00023237"/>
    </source>
</evidence>
<comment type="caution">
    <text evidence="7">The sequence shown here is derived from an EMBL/GenBank/DDBJ whole genome shotgun (WGS) entry which is preliminary data.</text>
</comment>
<dbReference type="SUPFAM" id="SSF103088">
    <property type="entry name" value="OmpA-like"/>
    <property type="match status" value="1"/>
</dbReference>
<evidence type="ECO:0000256" key="2">
    <source>
        <dbReference type="ARBA" id="ARBA00023136"/>
    </source>
</evidence>
<feature type="domain" description="OmpA-like" evidence="6">
    <location>
        <begin position="96"/>
        <end position="213"/>
    </location>
</feature>
<dbReference type="CDD" id="cd07185">
    <property type="entry name" value="OmpA_C-like"/>
    <property type="match status" value="1"/>
</dbReference>
<dbReference type="EMBL" id="JACBYR010000002">
    <property type="protein sequence ID" value="NYE85541.1"/>
    <property type="molecule type" value="Genomic_DNA"/>
</dbReference>
<dbReference type="InterPro" id="IPR006664">
    <property type="entry name" value="OMP_bac"/>
</dbReference>
<organism evidence="7 8">
    <name type="scientific">Pigmentiphaga litoralis</name>
    <dbReference type="NCBI Taxonomy" id="516702"/>
    <lineage>
        <taxon>Bacteria</taxon>
        <taxon>Pseudomonadati</taxon>
        <taxon>Pseudomonadota</taxon>
        <taxon>Betaproteobacteria</taxon>
        <taxon>Burkholderiales</taxon>
        <taxon>Alcaligenaceae</taxon>
        <taxon>Pigmentiphaga</taxon>
    </lineage>
</organism>
<keyword evidence="3" id="KW-0998">Cell outer membrane</keyword>
<dbReference type="InterPro" id="IPR027367">
    <property type="entry name" value="Gly-zipper_YMGG"/>
</dbReference>
<dbReference type="Pfam" id="PF00691">
    <property type="entry name" value="OmpA"/>
    <property type="match status" value="1"/>
</dbReference>
<reference evidence="7 8" key="1">
    <citation type="submission" date="2020-07" db="EMBL/GenBank/DDBJ databases">
        <title>Genomic Encyclopedia of Type Strains, Phase IV (KMG-V): Genome sequencing to study the core and pangenomes of soil and plant-associated prokaryotes.</title>
        <authorList>
            <person name="Whitman W."/>
        </authorList>
    </citation>
    <scope>NUCLEOTIDE SEQUENCE [LARGE SCALE GENOMIC DNA]</scope>
    <source>
        <strain evidence="7 8">SAS40</strain>
    </source>
</reference>
<evidence type="ECO:0000256" key="4">
    <source>
        <dbReference type="PROSITE-ProRule" id="PRU00473"/>
    </source>
</evidence>
<sequence>MKTSTVSKLVLVAAITAFTAGCANQQQNNAAIGAGGGAAAGAGLGALFGGGKGAAIGAGVGAVAGGLVGYNWSKVKQDVEQSGAKDLGIDVAEQPDGTLKVNIPSGVSFDTSSFALKPALLPVLDSVARTMQQSPELRARAVGHTDNTGQMAYNQTLSQNRATAVTSYLAGKGVANARLSSEGRASNDPVADNATAEGRAANRRIEIFLYATKN</sequence>
<evidence type="ECO:0000313" key="8">
    <source>
        <dbReference type="Proteomes" id="UP000542125"/>
    </source>
</evidence>
<dbReference type="PANTHER" id="PTHR30329:SF21">
    <property type="entry name" value="LIPOPROTEIN YIAD-RELATED"/>
    <property type="match status" value="1"/>
</dbReference>
<dbReference type="RefSeq" id="WP_179589555.1">
    <property type="nucleotide sequence ID" value="NZ_BMXQ01000002.1"/>
</dbReference>
<dbReference type="Gene3D" id="3.30.1330.60">
    <property type="entry name" value="OmpA-like domain"/>
    <property type="match status" value="1"/>
</dbReference>
<dbReference type="Proteomes" id="UP000542125">
    <property type="component" value="Unassembled WGS sequence"/>
</dbReference>
<evidence type="ECO:0000313" key="7">
    <source>
        <dbReference type="EMBL" id="NYE85541.1"/>
    </source>
</evidence>
<dbReference type="PANTHER" id="PTHR30329">
    <property type="entry name" value="STATOR ELEMENT OF FLAGELLAR MOTOR COMPLEX"/>
    <property type="match status" value="1"/>
</dbReference>
<dbReference type="Pfam" id="PF13441">
    <property type="entry name" value="Gly-zipper_YMGG"/>
    <property type="match status" value="1"/>
</dbReference>
<dbReference type="PRINTS" id="PR01021">
    <property type="entry name" value="OMPADOMAIN"/>
</dbReference>
<evidence type="ECO:0000256" key="5">
    <source>
        <dbReference type="SAM" id="SignalP"/>
    </source>
</evidence>
<dbReference type="InterPro" id="IPR006665">
    <property type="entry name" value="OmpA-like"/>
</dbReference>
<dbReference type="InterPro" id="IPR050330">
    <property type="entry name" value="Bact_OuterMem_StrucFunc"/>
</dbReference>
<keyword evidence="8" id="KW-1185">Reference proteome</keyword>
<dbReference type="PROSITE" id="PS51257">
    <property type="entry name" value="PROKAR_LIPOPROTEIN"/>
    <property type="match status" value="1"/>
</dbReference>
<dbReference type="PRINTS" id="PR01023">
    <property type="entry name" value="NAFLGMOTY"/>
</dbReference>
<dbReference type="PROSITE" id="PS51123">
    <property type="entry name" value="OMPA_2"/>
    <property type="match status" value="1"/>
</dbReference>
<gene>
    <name evidence="7" type="ORF">FHW18_004848</name>
</gene>
<feature type="chain" id="PRO_5031400403" evidence="5">
    <location>
        <begin position="24"/>
        <end position="214"/>
    </location>
</feature>
<evidence type="ECO:0000256" key="1">
    <source>
        <dbReference type="ARBA" id="ARBA00004442"/>
    </source>
</evidence>
<accession>A0A7Y9IYM6</accession>
<evidence type="ECO:0000259" key="6">
    <source>
        <dbReference type="PROSITE" id="PS51123"/>
    </source>
</evidence>
<comment type="subcellular location">
    <subcellularLocation>
        <location evidence="1">Cell outer membrane</location>
    </subcellularLocation>
</comment>
<name>A0A7Y9IYM6_9BURK</name>
<proteinExistence type="predicted"/>
<feature type="signal peptide" evidence="5">
    <location>
        <begin position="1"/>
        <end position="23"/>
    </location>
</feature>
<protein>
    <submittedName>
        <fullName evidence="7">Outer membrane protein OmpA-like peptidoglycan-associated protein</fullName>
    </submittedName>
</protein>